<evidence type="ECO:0000313" key="3">
    <source>
        <dbReference type="Proteomes" id="UP000464754"/>
    </source>
</evidence>
<dbReference type="EMBL" id="AP019695">
    <property type="protein sequence ID" value="BBK22756.1"/>
    <property type="molecule type" value="Genomic_DNA"/>
</dbReference>
<dbReference type="RefSeq" id="WP_115716481.1">
    <property type="nucleotide sequence ID" value="NZ_AP019695.1"/>
</dbReference>
<dbReference type="GO" id="GO:0003677">
    <property type="term" value="F:DNA binding"/>
    <property type="evidence" value="ECO:0007669"/>
    <property type="project" value="InterPro"/>
</dbReference>
<accession>A0A6N4THR9</accession>
<protein>
    <recommendedName>
        <fullName evidence="1">HTH cro/C1-type domain-containing protein</fullName>
    </recommendedName>
</protein>
<reference evidence="3" key="1">
    <citation type="submission" date="2019-05" db="EMBL/GenBank/DDBJ databases">
        <title>Complete genome sequencing of Absiella argi strain JCM 30884.</title>
        <authorList>
            <person name="Sakamoto M."/>
            <person name="Murakami T."/>
            <person name="Mori H."/>
        </authorList>
    </citation>
    <scope>NUCLEOTIDE SEQUENCE [LARGE SCALE GENOMIC DNA]</scope>
    <source>
        <strain evidence="3">JCM 30884</strain>
    </source>
</reference>
<dbReference type="CDD" id="cd00093">
    <property type="entry name" value="HTH_XRE"/>
    <property type="match status" value="1"/>
</dbReference>
<dbReference type="SUPFAM" id="SSF47413">
    <property type="entry name" value="lambda repressor-like DNA-binding domains"/>
    <property type="match status" value="1"/>
</dbReference>
<dbReference type="Gene3D" id="1.10.260.40">
    <property type="entry name" value="lambda repressor-like DNA-binding domains"/>
    <property type="match status" value="1"/>
</dbReference>
<dbReference type="SMART" id="SM00530">
    <property type="entry name" value="HTH_XRE"/>
    <property type="match status" value="1"/>
</dbReference>
<gene>
    <name evidence="2" type="ORF">Aargi30884_16590</name>
</gene>
<evidence type="ECO:0000313" key="2">
    <source>
        <dbReference type="EMBL" id="BBK22756.1"/>
    </source>
</evidence>
<evidence type="ECO:0000259" key="1">
    <source>
        <dbReference type="PROSITE" id="PS50943"/>
    </source>
</evidence>
<dbReference type="Proteomes" id="UP000464754">
    <property type="component" value="Chromosome"/>
</dbReference>
<feature type="domain" description="HTH cro/C1-type" evidence="1">
    <location>
        <begin position="10"/>
        <end position="65"/>
    </location>
</feature>
<dbReference type="AlphaFoldDB" id="A0A6N4THR9"/>
<dbReference type="PROSITE" id="PS50943">
    <property type="entry name" value="HTH_CROC1"/>
    <property type="match status" value="1"/>
</dbReference>
<dbReference type="InterPro" id="IPR001387">
    <property type="entry name" value="Cro/C1-type_HTH"/>
</dbReference>
<dbReference type="Pfam" id="PF12844">
    <property type="entry name" value="HTH_19"/>
    <property type="match status" value="1"/>
</dbReference>
<organism evidence="2 3">
    <name type="scientific">Amedibacterium intestinale</name>
    <dbReference type="NCBI Taxonomy" id="2583452"/>
    <lineage>
        <taxon>Bacteria</taxon>
        <taxon>Bacillati</taxon>
        <taxon>Bacillota</taxon>
        <taxon>Erysipelotrichia</taxon>
        <taxon>Erysipelotrichales</taxon>
        <taxon>Erysipelotrichaceae</taxon>
        <taxon>Amedibacterium</taxon>
    </lineage>
</organism>
<proteinExistence type="predicted"/>
<dbReference type="InterPro" id="IPR010982">
    <property type="entry name" value="Lambda_DNA-bd_dom_sf"/>
</dbReference>
<dbReference type="KEGG" id="aarg:Aargi30884_16590"/>
<keyword evidence="3" id="KW-1185">Reference proteome</keyword>
<name>A0A6N4THR9_9FIRM</name>
<sequence>MLIKVNVQNLKIYRKKSGLTRHALSLKAGLGKNAIFQIESGQFNKCSSVRIKAIADTLGVDYKKLIVEEEKI</sequence>